<evidence type="ECO:0000256" key="6">
    <source>
        <dbReference type="ARBA" id="ARBA00023187"/>
    </source>
</evidence>
<protein>
    <recommendedName>
        <fullName evidence="8">Pre-mRNA-processing factor 17</fullName>
    </recommendedName>
    <alternativeName>
        <fullName evidence="10">Cell division cycle 40 homolog</fullName>
    </alternativeName>
    <alternativeName>
        <fullName evidence="9">PRP17 homolog</fullName>
    </alternativeName>
</protein>
<evidence type="ECO:0000256" key="2">
    <source>
        <dbReference type="ARBA" id="ARBA00022574"/>
    </source>
</evidence>
<dbReference type="InterPro" id="IPR001680">
    <property type="entry name" value="WD40_rpt"/>
</dbReference>
<dbReference type="PANTHER" id="PTHR43979">
    <property type="entry name" value="PRE-MRNA-PROCESSING FACTOR 17"/>
    <property type="match status" value="1"/>
</dbReference>
<dbReference type="AlphaFoldDB" id="A0A6A5DFU9"/>
<dbReference type="GO" id="GO:0003729">
    <property type="term" value="F:mRNA binding"/>
    <property type="evidence" value="ECO:0007669"/>
    <property type="project" value="TreeGrafter"/>
</dbReference>
<feature type="region of interest" description="Disordered" evidence="11">
    <location>
        <begin position="1"/>
        <end position="20"/>
    </location>
</feature>
<dbReference type="PROSITE" id="PS50082">
    <property type="entry name" value="WD_REPEATS_2"/>
    <property type="match status" value="4"/>
</dbReference>
<dbReference type="Proteomes" id="UP000471633">
    <property type="component" value="Unassembled WGS sequence"/>
</dbReference>
<dbReference type="PROSITE" id="PS50294">
    <property type="entry name" value="WD_REPEATS_REGION"/>
    <property type="match status" value="3"/>
</dbReference>
<dbReference type="RefSeq" id="XP_012798476.2">
    <property type="nucleotide sequence ID" value="XM_012943022.3"/>
</dbReference>
<dbReference type="SUPFAM" id="SSF50978">
    <property type="entry name" value="WD40 repeat-like"/>
    <property type="match status" value="1"/>
</dbReference>
<keyword evidence="5" id="KW-0677">Repeat</keyword>
<dbReference type="InterPro" id="IPR036322">
    <property type="entry name" value="WD40_repeat_dom_sf"/>
</dbReference>
<evidence type="ECO:0000313" key="12">
    <source>
        <dbReference type="EMBL" id="KAH9581800.1"/>
    </source>
</evidence>
<reference evidence="12" key="1">
    <citation type="journal article" date="2012" name="Nat. Genet.">
        <title>Whole-genome sequence of Schistosoma haematobium.</title>
        <authorList>
            <person name="Young N.D."/>
            <person name="Jex A.R."/>
            <person name="Li B."/>
            <person name="Liu S."/>
            <person name="Yang L."/>
            <person name="Xiong Z."/>
            <person name="Li Y."/>
            <person name="Cantacessi C."/>
            <person name="Hall R.S."/>
            <person name="Xu X."/>
            <person name="Chen F."/>
            <person name="Wu X."/>
            <person name="Zerlotini A."/>
            <person name="Oliveira G."/>
            <person name="Hofmann A."/>
            <person name="Zhang G."/>
            <person name="Fang X."/>
            <person name="Kang Y."/>
            <person name="Campbell B.E."/>
            <person name="Loukas A."/>
            <person name="Ranganathan S."/>
            <person name="Rollinson D."/>
            <person name="Rinaldi G."/>
            <person name="Brindley P.J."/>
            <person name="Yang H."/>
            <person name="Wang J."/>
            <person name="Wang J."/>
            <person name="Gasser R.B."/>
        </authorList>
    </citation>
    <scope>NUCLEOTIDE SEQUENCE</scope>
</reference>
<dbReference type="CTD" id="51362"/>
<evidence type="ECO:0000256" key="8">
    <source>
        <dbReference type="ARBA" id="ARBA00068146"/>
    </source>
</evidence>
<comment type="subcellular location">
    <subcellularLocation>
        <location evidence="1">Nucleus</location>
    </subcellularLocation>
</comment>
<name>A0A6A5DFU9_SCHHA</name>
<proteinExistence type="predicted"/>
<dbReference type="FunFam" id="2.130.10.10:FF:000034">
    <property type="entry name" value="Pre-mRNA-processing factor 17, putative"/>
    <property type="match status" value="1"/>
</dbReference>
<comment type="caution">
    <text evidence="12">The sequence shown here is derived from an EMBL/GenBank/DDBJ whole genome shotgun (WGS) entry which is preliminary data.</text>
</comment>
<evidence type="ECO:0000256" key="7">
    <source>
        <dbReference type="ARBA" id="ARBA00023242"/>
    </source>
</evidence>
<evidence type="ECO:0000256" key="10">
    <source>
        <dbReference type="ARBA" id="ARBA00076678"/>
    </source>
</evidence>
<reference evidence="12" key="2">
    <citation type="journal article" date="2019" name="Gigascience">
        <title>High-quality Schistosoma haematobium genome achieved by single-molecule and long-range sequencing.</title>
        <authorList>
            <person name="Stroehlein A.J."/>
            <person name="Korhonen P.K."/>
            <person name="Chong T.M."/>
            <person name="Lim Y.L."/>
            <person name="Chan K.G."/>
            <person name="Webster B."/>
            <person name="Rollinson D."/>
            <person name="Brindley P.J."/>
            <person name="Gasser R.B."/>
            <person name="Young N.D."/>
        </authorList>
    </citation>
    <scope>NUCLEOTIDE SEQUENCE</scope>
</reference>
<feature type="region of interest" description="Disordered" evidence="11">
    <location>
        <begin position="134"/>
        <end position="173"/>
    </location>
</feature>
<evidence type="ECO:0000256" key="9">
    <source>
        <dbReference type="ARBA" id="ARBA00075265"/>
    </source>
</evidence>
<dbReference type="GeneID" id="24594447"/>
<dbReference type="PANTHER" id="PTHR43979:SF1">
    <property type="entry name" value="PRE-MRNA-PROCESSING FACTOR 17"/>
    <property type="match status" value="1"/>
</dbReference>
<evidence type="ECO:0000256" key="3">
    <source>
        <dbReference type="ARBA" id="ARBA00022664"/>
    </source>
</evidence>
<gene>
    <name evidence="12" type="primary">CDC40</name>
    <name evidence="12" type="ORF">MS3_00008827</name>
</gene>
<accession>A0A6A5DFU9</accession>
<dbReference type="InterPro" id="IPR032847">
    <property type="entry name" value="PRPF17"/>
</dbReference>
<keyword evidence="2" id="KW-0853">WD repeat</keyword>
<organism evidence="12 13">
    <name type="scientific">Schistosoma haematobium</name>
    <name type="common">Blood fluke</name>
    <dbReference type="NCBI Taxonomy" id="6185"/>
    <lineage>
        <taxon>Eukaryota</taxon>
        <taxon>Metazoa</taxon>
        <taxon>Spiralia</taxon>
        <taxon>Lophotrochozoa</taxon>
        <taxon>Platyhelminthes</taxon>
        <taxon>Trematoda</taxon>
        <taxon>Digenea</taxon>
        <taxon>Strigeidida</taxon>
        <taxon>Schistosomatoidea</taxon>
        <taxon>Schistosomatidae</taxon>
        <taxon>Schistosoma</taxon>
    </lineage>
</organism>
<evidence type="ECO:0000256" key="11">
    <source>
        <dbReference type="SAM" id="MobiDB-lite"/>
    </source>
</evidence>
<dbReference type="PRINTS" id="PR00320">
    <property type="entry name" value="GPROTEINBRPT"/>
</dbReference>
<sequence>MDGIVTYESSSSDDEIPKQDTAPTQLLKSSLIKSIDVAPVVEHKDEFLSLVPVDPQSHELIHNPTYEELFAPSFGPVNPFKSEKQLAPKNTLTGYVEEAHVNKFAFENQHRTFMTYGYAEDPSVEGGADRRLVGETESMTENEGKTAFEKRQKRKGDLRKRDSNWDPTSEDYTGPWAKYKDEVTVSVPSEEDRVYLEAYLAKKASKRKVVEEAPIEEKSTLHIPTPYDYQGRSFLHAPHDIPNVNLRATDPPERCFLPKRQIHEWISAHARGVAAIRLFPHTGHLMLSAGMDSKIKLWELYKERRLIRSYMGHRQAVRDVSFNSNGTAFLSASYDRYVKLWDTEIGKCTNQFNLKRVAYCVQFNPDEDKQHLFLVGCADKKILCYDTRSGEVVQQYDRHLGAVNAVAFVDNNRRFVSTSDDKSLRVWEWDIPVDFKYLADPSLHSMPAVSVSPNGKYLICQSLDNQLVVFNIFAGFKRMRKKIFRGHMVSGYACTVDMSPDMRYVISGDGDGYLCLWEWKTTRLLTKWKAHDGVCINCAWLPHETSKVITAGWDGNILSWSSCAALACNKSFPIALGGLSVSTNLVKE</sequence>
<reference evidence="12" key="3">
    <citation type="submission" date="2021-06" db="EMBL/GenBank/DDBJ databases">
        <title>Chromosome-level genome assembly for S. haematobium.</title>
        <authorList>
            <person name="Stroehlein A.J."/>
        </authorList>
    </citation>
    <scope>NUCLEOTIDE SEQUENCE</scope>
</reference>
<evidence type="ECO:0000256" key="4">
    <source>
        <dbReference type="ARBA" id="ARBA00022728"/>
    </source>
</evidence>
<dbReference type="CDD" id="cd00200">
    <property type="entry name" value="WD40"/>
    <property type="match status" value="1"/>
</dbReference>
<dbReference type="PROSITE" id="PS00678">
    <property type="entry name" value="WD_REPEATS_1"/>
    <property type="match status" value="1"/>
</dbReference>
<evidence type="ECO:0000313" key="13">
    <source>
        <dbReference type="Proteomes" id="UP000471633"/>
    </source>
</evidence>
<dbReference type="InterPro" id="IPR020472">
    <property type="entry name" value="WD40_PAC1"/>
</dbReference>
<keyword evidence="13" id="KW-1185">Reference proteome</keyword>
<dbReference type="InterPro" id="IPR019775">
    <property type="entry name" value="WD40_repeat_CS"/>
</dbReference>
<reference evidence="12" key="4">
    <citation type="journal article" date="2022" name="PLoS Pathog.">
        <title>Chromosome-level genome of Schistosoma haematobium underpins genome-wide explorations of molecular variation.</title>
        <authorList>
            <person name="Stroehlein A.J."/>
            <person name="Korhonen P.K."/>
            <person name="Lee V.V."/>
            <person name="Ralph S.A."/>
            <person name="Mentink-Kane M."/>
            <person name="You H."/>
            <person name="McManus D.P."/>
            <person name="Tchuente L.T."/>
            <person name="Stothard J.R."/>
            <person name="Kaur P."/>
            <person name="Dudchenko O."/>
            <person name="Aiden E.L."/>
            <person name="Yang B."/>
            <person name="Yang H."/>
            <person name="Emery A.M."/>
            <person name="Webster B.L."/>
            <person name="Brindley P.J."/>
            <person name="Rollinson D."/>
            <person name="Chang B.C.H."/>
            <person name="Gasser R.B."/>
            <person name="Young N.D."/>
        </authorList>
    </citation>
    <scope>NUCLEOTIDE SEQUENCE</scope>
</reference>
<dbReference type="InterPro" id="IPR015943">
    <property type="entry name" value="WD40/YVTN_repeat-like_dom_sf"/>
</dbReference>
<keyword evidence="3" id="KW-0507">mRNA processing</keyword>
<keyword evidence="6" id="KW-0508">mRNA splicing</keyword>
<dbReference type="Pfam" id="PF00400">
    <property type="entry name" value="WD40"/>
    <property type="match status" value="5"/>
</dbReference>
<dbReference type="KEGG" id="shx:MS3_00008827"/>
<dbReference type="GO" id="GO:0071013">
    <property type="term" value="C:catalytic step 2 spliceosome"/>
    <property type="evidence" value="ECO:0007669"/>
    <property type="project" value="InterPro"/>
</dbReference>
<dbReference type="GO" id="GO:0000398">
    <property type="term" value="P:mRNA splicing, via spliceosome"/>
    <property type="evidence" value="ECO:0007669"/>
    <property type="project" value="InterPro"/>
</dbReference>
<evidence type="ECO:0000256" key="1">
    <source>
        <dbReference type="ARBA" id="ARBA00004123"/>
    </source>
</evidence>
<evidence type="ECO:0000256" key="5">
    <source>
        <dbReference type="ARBA" id="ARBA00022737"/>
    </source>
</evidence>
<dbReference type="EMBL" id="AMPZ03000006">
    <property type="protein sequence ID" value="KAH9581800.1"/>
    <property type="molecule type" value="Genomic_DNA"/>
</dbReference>
<dbReference type="SMART" id="SM00320">
    <property type="entry name" value="WD40"/>
    <property type="match status" value="7"/>
</dbReference>
<keyword evidence="4" id="KW-0747">Spliceosome</keyword>
<dbReference type="Gene3D" id="2.130.10.10">
    <property type="entry name" value="YVTN repeat-like/Quinoprotein amine dehydrogenase"/>
    <property type="match status" value="1"/>
</dbReference>
<keyword evidence="7" id="KW-0539">Nucleus</keyword>